<dbReference type="InterPro" id="IPR000595">
    <property type="entry name" value="cNMP-bd_dom"/>
</dbReference>
<dbReference type="CDD" id="cd00038">
    <property type="entry name" value="CAP_ED"/>
    <property type="match status" value="1"/>
</dbReference>
<dbReference type="Gene3D" id="2.60.120.10">
    <property type="entry name" value="Jelly Rolls"/>
    <property type="match status" value="1"/>
</dbReference>
<dbReference type="InterPro" id="IPR014710">
    <property type="entry name" value="RmlC-like_jellyroll"/>
</dbReference>
<protein>
    <submittedName>
        <fullName evidence="3">Cyclic nucleotide-binding domain-containing protein</fullName>
    </submittedName>
</protein>
<sequence length="139" mass="15470">MISEIGRIIGAYCTTSSERTAEELELVYEELLHVKALAHLSTMVKRELASVVFFEQHQHAGTVLFRQGDEGNSWYIILKGSVHVSIHGKGIVCTLQEGDDFGKLALVNDAPRAATIALSEDNSQFLRVDKTDFNRYTSL</sequence>
<evidence type="ECO:0000259" key="1">
    <source>
        <dbReference type="PROSITE" id="PS50042"/>
    </source>
</evidence>
<dbReference type="SMART" id="SM00100">
    <property type="entry name" value="cNMP"/>
    <property type="match status" value="1"/>
</dbReference>
<dbReference type="Pfam" id="PF00027">
    <property type="entry name" value="cNMP_binding"/>
    <property type="match status" value="1"/>
</dbReference>
<dbReference type="WBParaSite" id="PEQ_0001422301-mRNA-1">
    <property type="protein sequence ID" value="PEQ_0001422301-mRNA-1"/>
    <property type="gene ID" value="PEQ_0001422301"/>
</dbReference>
<evidence type="ECO:0000313" key="2">
    <source>
        <dbReference type="Proteomes" id="UP000887564"/>
    </source>
</evidence>
<dbReference type="AlphaFoldDB" id="A0A914S6D2"/>
<dbReference type="PANTHER" id="PTHR23011">
    <property type="entry name" value="CYCLIC NUCLEOTIDE-BINDING DOMAIN CONTAINING PROTEIN"/>
    <property type="match status" value="1"/>
</dbReference>
<feature type="domain" description="Cyclic nucleotide-binding" evidence="1">
    <location>
        <begin position="36"/>
        <end position="139"/>
    </location>
</feature>
<dbReference type="PRINTS" id="PR00103">
    <property type="entry name" value="CAMPKINASE"/>
</dbReference>
<dbReference type="InterPro" id="IPR018490">
    <property type="entry name" value="cNMP-bd_dom_sf"/>
</dbReference>
<evidence type="ECO:0000313" key="3">
    <source>
        <dbReference type="WBParaSite" id="PEQ_0001422301-mRNA-1"/>
    </source>
</evidence>
<dbReference type="PANTHER" id="PTHR23011:SF28">
    <property type="entry name" value="CYCLIC NUCLEOTIDE-BINDING DOMAIN CONTAINING PROTEIN"/>
    <property type="match status" value="1"/>
</dbReference>
<dbReference type="Gene3D" id="1.10.8.1240">
    <property type="match status" value="1"/>
</dbReference>
<dbReference type="PROSITE" id="PS50042">
    <property type="entry name" value="CNMP_BINDING_3"/>
    <property type="match status" value="1"/>
</dbReference>
<organism evidence="2 3">
    <name type="scientific">Parascaris equorum</name>
    <name type="common">Equine roundworm</name>
    <dbReference type="NCBI Taxonomy" id="6256"/>
    <lineage>
        <taxon>Eukaryota</taxon>
        <taxon>Metazoa</taxon>
        <taxon>Ecdysozoa</taxon>
        <taxon>Nematoda</taxon>
        <taxon>Chromadorea</taxon>
        <taxon>Rhabditida</taxon>
        <taxon>Spirurina</taxon>
        <taxon>Ascaridomorpha</taxon>
        <taxon>Ascaridoidea</taxon>
        <taxon>Ascarididae</taxon>
        <taxon>Parascaris</taxon>
    </lineage>
</organism>
<dbReference type="SUPFAM" id="SSF51206">
    <property type="entry name" value="cAMP-binding domain-like"/>
    <property type="match status" value="1"/>
</dbReference>
<reference evidence="3" key="1">
    <citation type="submission" date="2022-11" db="UniProtKB">
        <authorList>
            <consortium name="WormBaseParasite"/>
        </authorList>
    </citation>
    <scope>IDENTIFICATION</scope>
</reference>
<keyword evidence="2" id="KW-1185">Reference proteome</keyword>
<proteinExistence type="predicted"/>
<dbReference type="Proteomes" id="UP000887564">
    <property type="component" value="Unplaced"/>
</dbReference>
<accession>A0A914S6D2</accession>
<name>A0A914S6D2_PAREQ</name>